<name>X1NFF8_9ZZZZ</name>
<organism evidence="2">
    <name type="scientific">marine sediment metagenome</name>
    <dbReference type="NCBI Taxonomy" id="412755"/>
    <lineage>
        <taxon>unclassified sequences</taxon>
        <taxon>metagenomes</taxon>
        <taxon>ecological metagenomes</taxon>
    </lineage>
</organism>
<proteinExistence type="predicted"/>
<feature type="transmembrane region" description="Helical" evidence="1">
    <location>
        <begin position="46"/>
        <end position="65"/>
    </location>
</feature>
<accession>X1NFF8</accession>
<evidence type="ECO:0000313" key="2">
    <source>
        <dbReference type="EMBL" id="GAI25510.1"/>
    </source>
</evidence>
<keyword evidence="1" id="KW-1133">Transmembrane helix</keyword>
<reference evidence="2" key="1">
    <citation type="journal article" date="2014" name="Front. Microbiol.">
        <title>High frequency of phylogenetically diverse reductive dehalogenase-homologous genes in deep subseafloor sedimentary metagenomes.</title>
        <authorList>
            <person name="Kawai M."/>
            <person name="Futagami T."/>
            <person name="Toyoda A."/>
            <person name="Takaki Y."/>
            <person name="Nishi S."/>
            <person name="Hori S."/>
            <person name="Arai W."/>
            <person name="Tsubouchi T."/>
            <person name="Morono Y."/>
            <person name="Uchiyama I."/>
            <person name="Ito T."/>
            <person name="Fujiyama A."/>
            <person name="Inagaki F."/>
            <person name="Takami H."/>
        </authorList>
    </citation>
    <scope>NUCLEOTIDE SEQUENCE</scope>
    <source>
        <strain evidence="2">Expedition CK06-06</strain>
    </source>
</reference>
<dbReference type="EMBL" id="BARV01022923">
    <property type="protein sequence ID" value="GAI25510.1"/>
    <property type="molecule type" value="Genomic_DNA"/>
</dbReference>
<keyword evidence="1" id="KW-0472">Membrane</keyword>
<gene>
    <name evidence="2" type="ORF">S06H3_37688</name>
</gene>
<protein>
    <submittedName>
        <fullName evidence="2">Uncharacterized protein</fullName>
    </submittedName>
</protein>
<evidence type="ECO:0000256" key="1">
    <source>
        <dbReference type="SAM" id="Phobius"/>
    </source>
</evidence>
<keyword evidence="1" id="KW-0812">Transmembrane</keyword>
<sequence length="68" mass="7485">MMLNTAFTFHSAASHAHGFLDLVIDAVVRGTVYQIVHAVFRGQSQIAVIGIGVGILFIAWALYSLRRR</sequence>
<comment type="caution">
    <text evidence="2">The sequence shown here is derived from an EMBL/GenBank/DDBJ whole genome shotgun (WGS) entry which is preliminary data.</text>
</comment>
<dbReference type="AlphaFoldDB" id="X1NFF8"/>
<feature type="non-terminal residue" evidence="2">
    <location>
        <position position="68"/>
    </location>
</feature>